<name>A0A5N6U8W6_ASPAV</name>
<organism evidence="1 2">
    <name type="scientific">Aspergillus avenaceus</name>
    <dbReference type="NCBI Taxonomy" id="36643"/>
    <lineage>
        <taxon>Eukaryota</taxon>
        <taxon>Fungi</taxon>
        <taxon>Dikarya</taxon>
        <taxon>Ascomycota</taxon>
        <taxon>Pezizomycotina</taxon>
        <taxon>Eurotiomycetes</taxon>
        <taxon>Eurotiomycetidae</taxon>
        <taxon>Eurotiales</taxon>
        <taxon>Aspergillaceae</taxon>
        <taxon>Aspergillus</taxon>
        <taxon>Aspergillus subgen. Circumdati</taxon>
    </lineage>
</organism>
<dbReference type="AlphaFoldDB" id="A0A5N6U8W6"/>
<reference evidence="1 2" key="1">
    <citation type="submission" date="2019-04" db="EMBL/GenBank/DDBJ databases">
        <title>Friends and foes A comparative genomics study of 23 Aspergillus species from section Flavi.</title>
        <authorList>
            <consortium name="DOE Joint Genome Institute"/>
            <person name="Kjaerbolling I."/>
            <person name="Vesth T."/>
            <person name="Frisvad J.C."/>
            <person name="Nybo J.L."/>
            <person name="Theobald S."/>
            <person name="Kildgaard S."/>
            <person name="Isbrandt T."/>
            <person name="Kuo A."/>
            <person name="Sato A."/>
            <person name="Lyhne E.K."/>
            <person name="Kogle M.E."/>
            <person name="Wiebenga A."/>
            <person name="Kun R.S."/>
            <person name="Lubbers R.J."/>
            <person name="Makela M.R."/>
            <person name="Barry K."/>
            <person name="Chovatia M."/>
            <person name="Clum A."/>
            <person name="Daum C."/>
            <person name="Haridas S."/>
            <person name="He G."/>
            <person name="LaButti K."/>
            <person name="Lipzen A."/>
            <person name="Mondo S."/>
            <person name="Riley R."/>
            <person name="Salamov A."/>
            <person name="Simmons B.A."/>
            <person name="Magnuson J.K."/>
            <person name="Henrissat B."/>
            <person name="Mortensen U.H."/>
            <person name="Larsen T.O."/>
            <person name="Devries R.P."/>
            <person name="Grigoriev I.V."/>
            <person name="Machida M."/>
            <person name="Baker S.E."/>
            <person name="Andersen M.R."/>
        </authorList>
    </citation>
    <scope>NUCLEOTIDE SEQUENCE [LARGE SCALE GENOMIC DNA]</scope>
    <source>
        <strain evidence="1 2">IBT 18842</strain>
    </source>
</reference>
<gene>
    <name evidence="1" type="ORF">BDV25DRAFT_135731</name>
</gene>
<protein>
    <recommendedName>
        <fullName evidence="3">Transcription factor domain-containing protein</fullName>
    </recommendedName>
</protein>
<dbReference type="EMBL" id="ML742028">
    <property type="protein sequence ID" value="KAE8154561.1"/>
    <property type="molecule type" value="Genomic_DNA"/>
</dbReference>
<keyword evidence="2" id="KW-1185">Reference proteome</keyword>
<dbReference type="Proteomes" id="UP000325780">
    <property type="component" value="Unassembled WGS sequence"/>
</dbReference>
<sequence length="252" mass="27864">MKGYERDVTTFLVAGMRDFPVAFARNMKTMFVHPELYQNSTVANSLQHVQALCRLHTQASQRNGQRSLVPILRQGCVDLNRQIAHTASFEDLLASTQALLLLQCLLILDENSADDGPYSESVSAMLATLGRRLWQQAPIQLPHTLSPRRAWLFGESRDYSVRTPFVDSLPFDIRTSLWDTDAGNWDAVAAESGCNMVSMYEYSSMLESGAVHGISPFNALILAACKGRAASSVPYPPTTAYRVYEPTVPASS</sequence>
<evidence type="ECO:0000313" key="2">
    <source>
        <dbReference type="Proteomes" id="UP000325780"/>
    </source>
</evidence>
<evidence type="ECO:0000313" key="1">
    <source>
        <dbReference type="EMBL" id="KAE8154561.1"/>
    </source>
</evidence>
<dbReference type="OrthoDB" id="4216928at2759"/>
<accession>A0A5N6U8W6</accession>
<evidence type="ECO:0008006" key="3">
    <source>
        <dbReference type="Google" id="ProtNLM"/>
    </source>
</evidence>
<proteinExistence type="predicted"/>